<keyword evidence="1 2" id="KW-0732">Signal</keyword>
<accession>A0ABP9MBR9</accession>
<evidence type="ECO:0000259" key="3">
    <source>
        <dbReference type="Pfam" id="PF18962"/>
    </source>
</evidence>
<feature type="signal peptide" evidence="2">
    <location>
        <begin position="1"/>
        <end position="21"/>
    </location>
</feature>
<evidence type="ECO:0000313" key="5">
    <source>
        <dbReference type="Proteomes" id="UP001500353"/>
    </source>
</evidence>
<dbReference type="InterPro" id="IPR026444">
    <property type="entry name" value="Secre_tail"/>
</dbReference>
<comment type="caution">
    <text evidence="4">The sequence shown here is derived from an EMBL/GenBank/DDBJ whole genome shotgun (WGS) entry which is preliminary data.</text>
</comment>
<evidence type="ECO:0000313" key="4">
    <source>
        <dbReference type="EMBL" id="GAA5093143.1"/>
    </source>
</evidence>
<organism evidence="4 5">
    <name type="scientific">Chryseobacterium ginsengisoli</name>
    <dbReference type="NCBI Taxonomy" id="363853"/>
    <lineage>
        <taxon>Bacteria</taxon>
        <taxon>Pseudomonadati</taxon>
        <taxon>Bacteroidota</taxon>
        <taxon>Flavobacteriia</taxon>
        <taxon>Flavobacteriales</taxon>
        <taxon>Weeksellaceae</taxon>
        <taxon>Chryseobacterium group</taxon>
        <taxon>Chryseobacterium</taxon>
    </lineage>
</organism>
<dbReference type="NCBIfam" id="TIGR04183">
    <property type="entry name" value="Por_Secre_tail"/>
    <property type="match status" value="1"/>
</dbReference>
<dbReference type="Proteomes" id="UP001500353">
    <property type="component" value="Unassembled WGS sequence"/>
</dbReference>
<sequence>MRKKSISKIFTAALCVVSVHAASKTLVIHDYGKAVMNKGTETILPPYSYDLDPGFVIQQTVNQKGLVIIDGKLKKPFTSDDVKLTIKYKDAQGNWVVGWTKLLYSYNQYNENLTAMLELPASALSSYNVKIELSSTSNLNNFSSITWDKSISHYKASDYANSFCDLDENEYTMLLTPRKEGTLTTDATGKVTGVKDRVTSAHYWNKLGNIIMDNKKNDVVFSPTIPAALNNDTNGIKSIKMDNQGGTNITLGSTPQFIYNSQAGHPTPYLYSYDDPVYIFAGKFSTNGFMIDFSQWEGDADGVGYHNFKNPNQLQSRYFNLFNTITEKLADVINDQEPVVMVSSAATGFRIYKSDGTYRSLTGYSNYPAMLFGYGNDQGGARRGPGSEHLTISNTPEMTLYGVGTLRNSVKAQNYQTIRTLSDIEKEISKFIKYTGIFQSSTAYDDNTEYKTNCYTLNSGASSDYKVVDWTLAPNSYIFTGKTKNKNGQEVDVDGLYIPVKKAYEMWEKGGELMKNDQGNYTKIPTGTEKAGLYWEDEVGLIKSVSLEGSQDNAKIKVLINKIKKGNAVVSYRVNDIVYWTWHIWVTDDPTNGSTYHQGFEQDKNGTVVSDWKWMDRNLGATTNKFTGSNFHKSGGLQYQWGRKDPFPSNYKDFTVYNIRGEVGNLTGSIPTKYRGNLYSAANNTGFDSPNGNIRYSINNPVNYIIPPIYLYKLGETPVNNGENYLQEITTPDGASWDRKENTTWFSKNSYKNLSTTSHLDNITWDLWGDTRNGKWSNVNTQDPLVSKESKRYAMKSPYDPCPCQWRVPSAYSSVSAEANTSPWGKLGTNTSTIFQNLTASSDYPNIKIYPGYGFEFSNQSERNFGMIPINGNYEYYPQPMSVSHDATAINNLRDANKLYKTPTIGFQDQHSDGGLHTSTFFSSIDLSNPTTTPVTGTRGLLLISDAANVPNHSSVGFQRIASNLYKELNTYESRGVRCIKDPNNSFMPVEFETEYVSSPSAMYTTETLKTWSKEPNSYIEYTNSAFTTANPADKDRIIDIPLRKAYAMYKLYLSETNDMPLGDKKSTSVVWTTNKDLISSIQLIDGNGPIENAKIRITLNDSKYGNAVIAFHLGNSTGNQWVNGNNVDPIIWSWHIWAPKSVIQAATEYTTEKAANGGTIQDDSGQFVNPVKSYYGVPLTTTLMDRDLGAMGTFLNQHLEAAGNFGTFYYNASSPSYSGNALIETIKDSGGMHFQWGRKDPLPVFYYAGGFYEHSAQGNGTTRDLFRKYTIYRQTSENNGIEYSTAIDENNYLTNQSKEYLTYSGGISASDSQYDKLKKVLKYSVNNPSVFMYQNNSTSKDWISDQNGLATERWGHATEKSPYDPCPEGWRIPDVQGATVAGGNIFDGYLSYAKGNNPWFYNALFEETKTVNGITKLYKYYGLDPAYNSSLYPVRNESYNINRINYLGGYVRSTGSGRANVRYGFIFNNSAYNIGNFPNNGIRGLNNGNKLLFKDTMGVNENFTISGIWTSASNGDSALGMYFFTEVNSAVNPTDLFYFSPNYTFRPQAAMSCRCAKINYDANGKEITRYEPFVIAVPKNVTGKAVNTFAKKQIEEIQKDKTLVFYPNPVKNMLYINSDDKEYFYQIYNVSGQLVREGKFENKKTDLSSLIQGIYLIRINNSETVVKIIKE</sequence>
<evidence type="ECO:0000256" key="2">
    <source>
        <dbReference type="SAM" id="SignalP"/>
    </source>
</evidence>
<reference evidence="5" key="1">
    <citation type="journal article" date="2019" name="Int. J. Syst. Evol. Microbiol.">
        <title>The Global Catalogue of Microorganisms (GCM) 10K type strain sequencing project: providing services to taxonomists for standard genome sequencing and annotation.</title>
        <authorList>
            <consortium name="The Broad Institute Genomics Platform"/>
            <consortium name="The Broad Institute Genome Sequencing Center for Infectious Disease"/>
            <person name="Wu L."/>
            <person name="Ma J."/>
        </authorList>
    </citation>
    <scope>NUCLEOTIDE SEQUENCE [LARGE SCALE GENOMIC DNA]</scope>
    <source>
        <strain evidence="5">JCM 18019</strain>
    </source>
</reference>
<feature type="domain" description="Secretion system C-terminal sorting" evidence="3">
    <location>
        <begin position="1607"/>
        <end position="1669"/>
    </location>
</feature>
<protein>
    <recommendedName>
        <fullName evidence="3">Secretion system C-terminal sorting domain-containing protein</fullName>
    </recommendedName>
</protein>
<evidence type="ECO:0000256" key="1">
    <source>
        <dbReference type="ARBA" id="ARBA00022729"/>
    </source>
</evidence>
<keyword evidence="5" id="KW-1185">Reference proteome</keyword>
<dbReference type="RefSeq" id="WP_345203905.1">
    <property type="nucleotide sequence ID" value="NZ_BAABHX010000003.1"/>
</dbReference>
<feature type="chain" id="PRO_5046376110" description="Secretion system C-terminal sorting domain-containing protein" evidence="2">
    <location>
        <begin position="22"/>
        <end position="1672"/>
    </location>
</feature>
<dbReference type="Pfam" id="PF18962">
    <property type="entry name" value="Por_Secre_tail"/>
    <property type="match status" value="1"/>
</dbReference>
<gene>
    <name evidence="4" type="ORF">GCM10023210_23070</name>
</gene>
<proteinExistence type="predicted"/>
<name>A0ABP9MBR9_9FLAO</name>
<dbReference type="EMBL" id="BAABHX010000003">
    <property type="protein sequence ID" value="GAA5093143.1"/>
    <property type="molecule type" value="Genomic_DNA"/>
</dbReference>